<reference evidence="2" key="1">
    <citation type="submission" date="2021-01" db="EMBL/GenBank/DDBJ databases">
        <title>Modified the classification status of verrucomicrobia.</title>
        <authorList>
            <person name="Feng X."/>
        </authorList>
    </citation>
    <scope>NUCLEOTIDE SEQUENCE</scope>
    <source>
        <strain evidence="2">5K15</strain>
    </source>
</reference>
<keyword evidence="3" id="KW-1185">Reference proteome</keyword>
<dbReference type="RefSeq" id="WP_309490977.1">
    <property type="nucleotide sequence ID" value="NZ_JAENIG010000012.1"/>
</dbReference>
<dbReference type="AlphaFoldDB" id="A0AAE2SHB0"/>
<feature type="transmembrane region" description="Helical" evidence="1">
    <location>
        <begin position="192"/>
        <end position="212"/>
    </location>
</feature>
<evidence type="ECO:0000313" key="2">
    <source>
        <dbReference type="EMBL" id="MBK1856356.1"/>
    </source>
</evidence>
<gene>
    <name evidence="2" type="ORF">JIN83_15390</name>
</gene>
<keyword evidence="1" id="KW-0472">Membrane</keyword>
<organism evidence="2 3">
    <name type="scientific">Oceaniferula flava</name>
    <dbReference type="NCBI Taxonomy" id="2800421"/>
    <lineage>
        <taxon>Bacteria</taxon>
        <taxon>Pseudomonadati</taxon>
        <taxon>Verrucomicrobiota</taxon>
        <taxon>Verrucomicrobiia</taxon>
        <taxon>Verrucomicrobiales</taxon>
        <taxon>Verrucomicrobiaceae</taxon>
        <taxon>Oceaniferula</taxon>
    </lineage>
</organism>
<comment type="caution">
    <text evidence="2">The sequence shown here is derived from an EMBL/GenBank/DDBJ whole genome shotgun (WGS) entry which is preliminary data.</text>
</comment>
<keyword evidence="1" id="KW-0812">Transmembrane</keyword>
<evidence type="ECO:0000313" key="3">
    <source>
        <dbReference type="Proteomes" id="UP000634206"/>
    </source>
</evidence>
<name>A0AAE2SHB0_9BACT</name>
<accession>A0AAE2SHB0</accession>
<dbReference type="Proteomes" id="UP000634206">
    <property type="component" value="Unassembled WGS sequence"/>
</dbReference>
<sequence>MKPTPREKSIIPQSWDVPEAMLHGIGKKAGRQKMIREDDHILLILHQLPELGDDGRRKRSLFWRNPAGQWKSKRHGDGIESLQKHVQIFAKAVEKVDAKLDVSNDAGDYLEVLRVATPLHRSCRNKLAVLEELRDVLPEDAEVMSLRDWALGLERSTEFICADARHGMDFCMAESAERQARASRDAGDEARLLNRLVAFFFPVATLAAIGGMNPPGEVFGSQQIWMILAIGLVAGLVLHYSNVLTTFLNRKKRREREED</sequence>
<keyword evidence="1" id="KW-1133">Transmembrane helix</keyword>
<dbReference type="EMBL" id="JAENIG010000012">
    <property type="protein sequence ID" value="MBK1856356.1"/>
    <property type="molecule type" value="Genomic_DNA"/>
</dbReference>
<feature type="transmembrane region" description="Helical" evidence="1">
    <location>
        <begin position="224"/>
        <end position="248"/>
    </location>
</feature>
<proteinExistence type="predicted"/>
<protein>
    <recommendedName>
        <fullName evidence="4">CorA-like Mg2+ transporter protein</fullName>
    </recommendedName>
</protein>
<evidence type="ECO:0000256" key="1">
    <source>
        <dbReference type="SAM" id="Phobius"/>
    </source>
</evidence>
<evidence type="ECO:0008006" key="4">
    <source>
        <dbReference type="Google" id="ProtNLM"/>
    </source>
</evidence>